<dbReference type="AlphaFoldDB" id="A0A3F3MS12"/>
<accession>A0A3F3MS12</accession>
<dbReference type="EMBL" id="QKWF01000016">
    <property type="protein sequence ID" value="PZM18795.1"/>
    <property type="molecule type" value="Genomic_DNA"/>
</dbReference>
<evidence type="ECO:0000256" key="1">
    <source>
        <dbReference type="SAM" id="Phobius"/>
    </source>
</evidence>
<gene>
    <name evidence="2" type="ORF">DOL94_02180</name>
</gene>
<dbReference type="RefSeq" id="WP_111034251.1">
    <property type="nucleotide sequence ID" value="NZ_QKWF01000016.1"/>
</dbReference>
<evidence type="ECO:0000313" key="3">
    <source>
        <dbReference type="Proteomes" id="UP000248662"/>
    </source>
</evidence>
<reference evidence="2 3" key="1">
    <citation type="submission" date="2018-06" db="EMBL/GenBank/DDBJ databases">
        <title>Carbapenemase-producing Acinetobacter spp. from environmental sources in an hospital from French Polynesia.</title>
        <authorList>
            <person name="Bonnin R.A."/>
            <person name="Levy M."/>
            <person name="Cuzon G."/>
            <person name="Dortet L."/>
            <person name="Naas T."/>
        </authorList>
    </citation>
    <scope>NUCLEOTIDE SEQUENCE [LARGE SCALE GENOMIC DNA]</scope>
    <source>
        <strain evidence="2 3">R10</strain>
    </source>
</reference>
<protein>
    <submittedName>
        <fullName evidence="2">Uncharacterized protein</fullName>
    </submittedName>
</protein>
<evidence type="ECO:0000313" key="2">
    <source>
        <dbReference type="EMBL" id="PZM18795.1"/>
    </source>
</evidence>
<feature type="transmembrane region" description="Helical" evidence="1">
    <location>
        <begin position="6"/>
        <end position="25"/>
    </location>
</feature>
<name>A0A3F3MS12_ACIBA</name>
<organism evidence="2 3">
    <name type="scientific">Acinetobacter baumannii</name>
    <dbReference type="NCBI Taxonomy" id="470"/>
    <lineage>
        <taxon>Bacteria</taxon>
        <taxon>Pseudomonadati</taxon>
        <taxon>Pseudomonadota</taxon>
        <taxon>Gammaproteobacteria</taxon>
        <taxon>Moraxellales</taxon>
        <taxon>Moraxellaceae</taxon>
        <taxon>Acinetobacter</taxon>
        <taxon>Acinetobacter calcoaceticus/baumannii complex</taxon>
    </lineage>
</organism>
<proteinExistence type="predicted"/>
<dbReference type="Proteomes" id="UP000248662">
    <property type="component" value="Unassembled WGS sequence"/>
</dbReference>
<keyword evidence="1" id="KW-0812">Transmembrane</keyword>
<keyword evidence="1" id="KW-0472">Membrane</keyword>
<sequence length="81" mass="9246">MWDQIGNLGITVLGVVGTGLSIYFANKKIGHHIDVHYSINSSRSFDTRISDIILKNNKDKPESIHKIFAVIDKEFYLERLN</sequence>
<keyword evidence="1" id="KW-1133">Transmembrane helix</keyword>
<comment type="caution">
    <text evidence="2">The sequence shown here is derived from an EMBL/GenBank/DDBJ whole genome shotgun (WGS) entry which is preliminary data.</text>
</comment>